<feature type="compositionally biased region" description="Low complexity" evidence="1">
    <location>
        <begin position="64"/>
        <end position="74"/>
    </location>
</feature>
<dbReference type="EMBL" id="JBHUDX010000016">
    <property type="protein sequence ID" value="MFD1657868.1"/>
    <property type="molecule type" value="Genomic_DNA"/>
</dbReference>
<evidence type="ECO:0000256" key="1">
    <source>
        <dbReference type="SAM" id="MobiDB-lite"/>
    </source>
</evidence>
<feature type="compositionally biased region" description="Basic and acidic residues" evidence="1">
    <location>
        <begin position="78"/>
        <end position="87"/>
    </location>
</feature>
<name>A0ABW4IN23_9ACTN</name>
<feature type="compositionally biased region" description="Basic and acidic residues" evidence="1">
    <location>
        <begin position="47"/>
        <end position="63"/>
    </location>
</feature>
<accession>A0ABW4IN23</accession>
<protein>
    <submittedName>
        <fullName evidence="2">Uncharacterized protein</fullName>
    </submittedName>
</protein>
<sequence>MGGKEHVCPSCGQPVGTVVRRHKTLGAFVPVWRPGPCRDPRCPGYREQARAEAPRNDREREHSTTSGTASNATSDGPSHAEVRREEP</sequence>
<comment type="caution">
    <text evidence="2">The sequence shown here is derived from an EMBL/GenBank/DDBJ whole genome shotgun (WGS) entry which is preliminary data.</text>
</comment>
<reference evidence="3" key="1">
    <citation type="journal article" date="2019" name="Int. J. Syst. Evol. Microbiol.">
        <title>The Global Catalogue of Microorganisms (GCM) 10K type strain sequencing project: providing services to taxonomists for standard genome sequencing and annotation.</title>
        <authorList>
            <consortium name="The Broad Institute Genomics Platform"/>
            <consortium name="The Broad Institute Genome Sequencing Center for Infectious Disease"/>
            <person name="Wu L."/>
            <person name="Ma J."/>
        </authorList>
    </citation>
    <scope>NUCLEOTIDE SEQUENCE [LARGE SCALE GENOMIC DNA]</scope>
    <source>
        <strain evidence="3">CGMCC 1.12470</strain>
    </source>
</reference>
<evidence type="ECO:0000313" key="2">
    <source>
        <dbReference type="EMBL" id="MFD1657868.1"/>
    </source>
</evidence>
<evidence type="ECO:0000313" key="3">
    <source>
        <dbReference type="Proteomes" id="UP001597261"/>
    </source>
</evidence>
<feature type="region of interest" description="Disordered" evidence="1">
    <location>
        <begin position="33"/>
        <end position="87"/>
    </location>
</feature>
<gene>
    <name evidence="2" type="ORF">ACFSL4_06430</name>
</gene>
<proteinExistence type="predicted"/>
<organism evidence="2 3">
    <name type="scientific">Streptomyces caeni</name>
    <dbReference type="NCBI Taxonomy" id="2307231"/>
    <lineage>
        <taxon>Bacteria</taxon>
        <taxon>Bacillati</taxon>
        <taxon>Actinomycetota</taxon>
        <taxon>Actinomycetes</taxon>
        <taxon>Kitasatosporales</taxon>
        <taxon>Streptomycetaceae</taxon>
        <taxon>Streptomyces</taxon>
    </lineage>
</organism>
<keyword evidence="3" id="KW-1185">Reference proteome</keyword>
<dbReference type="Proteomes" id="UP001597261">
    <property type="component" value="Unassembled WGS sequence"/>
</dbReference>
<dbReference type="RefSeq" id="WP_381079449.1">
    <property type="nucleotide sequence ID" value="NZ_JBHUDX010000016.1"/>
</dbReference>